<protein>
    <recommendedName>
        <fullName evidence="1">Methyltransferase FkbM domain-containing protein</fullName>
    </recommendedName>
</protein>
<dbReference type="EMBL" id="CP016172">
    <property type="protein sequence ID" value="ANN78320.1"/>
    <property type="molecule type" value="Genomic_DNA"/>
</dbReference>
<evidence type="ECO:0000259" key="1">
    <source>
        <dbReference type="Pfam" id="PF05050"/>
    </source>
</evidence>
<dbReference type="Proteomes" id="UP000091926">
    <property type="component" value="Chromosome"/>
</dbReference>
<dbReference type="PANTHER" id="PTHR34203">
    <property type="entry name" value="METHYLTRANSFERASE, FKBM FAMILY PROTEIN"/>
    <property type="match status" value="1"/>
</dbReference>
<proteinExistence type="predicted"/>
<feature type="domain" description="Methyltransferase FkbM" evidence="1">
    <location>
        <begin position="106"/>
        <end position="269"/>
    </location>
</feature>
<organism evidence="2 3">
    <name type="scientific">Bordetella flabilis</name>
    <dbReference type="NCBI Taxonomy" id="463014"/>
    <lineage>
        <taxon>Bacteria</taxon>
        <taxon>Pseudomonadati</taxon>
        <taxon>Pseudomonadota</taxon>
        <taxon>Betaproteobacteria</taxon>
        <taxon>Burkholderiales</taxon>
        <taxon>Alcaligenaceae</taxon>
        <taxon>Bordetella</taxon>
    </lineage>
</organism>
<dbReference type="RefSeq" id="WP_066659349.1">
    <property type="nucleotide sequence ID" value="NZ_CBCSCL010000021.1"/>
</dbReference>
<gene>
    <name evidence="2" type="ORF">BAU07_15470</name>
</gene>
<accession>A0A193GEU3</accession>
<dbReference type="Gene3D" id="3.40.50.150">
    <property type="entry name" value="Vaccinia Virus protein VP39"/>
    <property type="match status" value="1"/>
</dbReference>
<name>A0A193GEU3_9BORD</name>
<dbReference type="Pfam" id="PF05050">
    <property type="entry name" value="Methyltransf_21"/>
    <property type="match status" value="1"/>
</dbReference>
<dbReference type="InterPro" id="IPR052514">
    <property type="entry name" value="SAM-dependent_MTase"/>
</dbReference>
<dbReference type="KEGG" id="bfz:BAU07_15470"/>
<reference evidence="2 3" key="1">
    <citation type="submission" date="2016-06" db="EMBL/GenBank/DDBJ databases">
        <title>Complete genome sequences of Bordetella bronchialis and Bordetella flabilis.</title>
        <authorList>
            <person name="LiPuma J.J."/>
            <person name="Spilker T."/>
        </authorList>
    </citation>
    <scope>NUCLEOTIDE SEQUENCE [LARGE SCALE GENOMIC DNA]</scope>
    <source>
        <strain evidence="2 3">AU10664</strain>
    </source>
</reference>
<dbReference type="OrthoDB" id="101857at2"/>
<keyword evidence="3" id="KW-1185">Reference proteome</keyword>
<evidence type="ECO:0000313" key="3">
    <source>
        <dbReference type="Proteomes" id="UP000091926"/>
    </source>
</evidence>
<dbReference type="STRING" id="463014.BAU07_15470"/>
<dbReference type="SUPFAM" id="SSF53335">
    <property type="entry name" value="S-adenosyl-L-methionine-dependent methyltransferases"/>
    <property type="match status" value="1"/>
</dbReference>
<sequence>MRATLQSLKDQYAEGVLSKPDFIELALAMHRSLFDYVDIARSTDVREIRITAEGICFRVGEEDVWLYAPPGEARVLPIEVMNFGRYEPEETRIMDLLSDGAEAVLDVGSNIGWYAIRFAKRLPMAMVHAFEPMPVSHAFLQRNVALNNVGDQVRCYNYGLSDKCGSFDFFMPPAGSVNASLSNVSGAKNADVVVGLTLTLDQWCANQRLQPDFIKCDVEGAELLVFQGASRTLAQARPVVFTELLRKWAKPFGYHPNDVLGFFAQLGYVCYAIGSTGVRHIEQVTDETVETGYAFVHRDAHRPLIRRLETLQ</sequence>
<dbReference type="InterPro" id="IPR029063">
    <property type="entry name" value="SAM-dependent_MTases_sf"/>
</dbReference>
<dbReference type="InterPro" id="IPR006342">
    <property type="entry name" value="FkbM_mtfrase"/>
</dbReference>
<dbReference type="NCBIfam" id="TIGR01444">
    <property type="entry name" value="fkbM_fam"/>
    <property type="match status" value="1"/>
</dbReference>
<dbReference type="AlphaFoldDB" id="A0A193GEU3"/>
<dbReference type="PANTHER" id="PTHR34203:SF15">
    <property type="entry name" value="SLL1173 PROTEIN"/>
    <property type="match status" value="1"/>
</dbReference>
<evidence type="ECO:0000313" key="2">
    <source>
        <dbReference type="EMBL" id="ANN78320.1"/>
    </source>
</evidence>